<proteinExistence type="predicted"/>
<keyword evidence="2" id="KW-1185">Reference proteome</keyword>
<gene>
    <name evidence="1" type="ORF">RHGRI_010883</name>
</gene>
<protein>
    <submittedName>
        <fullName evidence="1">Uncharacterized protein</fullName>
    </submittedName>
</protein>
<dbReference type="Proteomes" id="UP000823749">
    <property type="component" value="Chromosome 4"/>
</dbReference>
<dbReference type="AlphaFoldDB" id="A0AAV6KJX5"/>
<comment type="caution">
    <text evidence="1">The sequence shown here is derived from an EMBL/GenBank/DDBJ whole genome shotgun (WGS) entry which is preliminary data.</text>
</comment>
<name>A0AAV6KJX5_9ERIC</name>
<sequence>MDYAYTPQCSEYVREQFNYAWFPEPSYNCYSNSYNSGWENHSNFTWPQQAPDPYCAPYPYPRPHYSNISDPWAYYPASQQEPYQHLTPTPSQNYSIDFQEKVLQALDKLEASTQVCTELLHSQAQSFSKIEAYADQIDIAISRWDEEISSNIEQGFASSHKDNNQHTNSGVMTYLTHSGDVDVVLHPFSSFVKWVRVKLSTYASVTSIIPKNNRVTEDDKMKEKMETGTDLANPGFVIFEISISPRDQSEIDDGDESIVKGFPQTIDNEVGTIWTQSFIVE</sequence>
<evidence type="ECO:0000313" key="2">
    <source>
        <dbReference type="Proteomes" id="UP000823749"/>
    </source>
</evidence>
<dbReference type="EMBL" id="JACTNZ010000004">
    <property type="protein sequence ID" value="KAG5552913.1"/>
    <property type="molecule type" value="Genomic_DNA"/>
</dbReference>
<reference evidence="1" key="1">
    <citation type="submission" date="2020-08" db="EMBL/GenBank/DDBJ databases">
        <title>Plant Genome Project.</title>
        <authorList>
            <person name="Zhang R.-G."/>
        </authorList>
    </citation>
    <scope>NUCLEOTIDE SEQUENCE</scope>
    <source>
        <strain evidence="1">WSP0</strain>
        <tissue evidence="1">Leaf</tissue>
    </source>
</reference>
<evidence type="ECO:0000313" key="1">
    <source>
        <dbReference type="EMBL" id="KAG5552913.1"/>
    </source>
</evidence>
<organism evidence="1 2">
    <name type="scientific">Rhododendron griersonianum</name>
    <dbReference type="NCBI Taxonomy" id="479676"/>
    <lineage>
        <taxon>Eukaryota</taxon>
        <taxon>Viridiplantae</taxon>
        <taxon>Streptophyta</taxon>
        <taxon>Embryophyta</taxon>
        <taxon>Tracheophyta</taxon>
        <taxon>Spermatophyta</taxon>
        <taxon>Magnoliopsida</taxon>
        <taxon>eudicotyledons</taxon>
        <taxon>Gunneridae</taxon>
        <taxon>Pentapetalae</taxon>
        <taxon>asterids</taxon>
        <taxon>Ericales</taxon>
        <taxon>Ericaceae</taxon>
        <taxon>Ericoideae</taxon>
        <taxon>Rhodoreae</taxon>
        <taxon>Rhododendron</taxon>
    </lineage>
</organism>
<accession>A0AAV6KJX5</accession>